<dbReference type="GO" id="GO:0005840">
    <property type="term" value="C:ribosome"/>
    <property type="evidence" value="ECO:0007669"/>
    <property type="project" value="UniProtKB-KW"/>
</dbReference>
<dbReference type="Gene3D" id="3.40.5.10">
    <property type="entry name" value="Ribosomal protein L9, N-terminal domain"/>
    <property type="match status" value="1"/>
</dbReference>
<dbReference type="GO" id="GO:0006412">
    <property type="term" value="P:translation"/>
    <property type="evidence" value="ECO:0007669"/>
    <property type="project" value="InterPro"/>
</dbReference>
<evidence type="ECO:0000256" key="1">
    <source>
        <dbReference type="ARBA" id="ARBA00010605"/>
    </source>
</evidence>
<reference evidence="7 8" key="1">
    <citation type="journal article" date="2024" name="Nat. Commun.">
        <title>Phylogenomics reveals the evolutionary origins of lichenization in chlorophyte algae.</title>
        <authorList>
            <person name="Puginier C."/>
            <person name="Libourel C."/>
            <person name="Otte J."/>
            <person name="Skaloud P."/>
            <person name="Haon M."/>
            <person name="Grisel S."/>
            <person name="Petersen M."/>
            <person name="Berrin J.G."/>
            <person name="Delaux P.M."/>
            <person name="Dal Grande F."/>
            <person name="Keller J."/>
        </authorList>
    </citation>
    <scope>NUCLEOTIDE SEQUENCE [LARGE SCALE GENOMIC DNA]</scope>
    <source>
        <strain evidence="7 8">SAG 2145</strain>
    </source>
</reference>
<dbReference type="GO" id="GO:1990904">
    <property type="term" value="C:ribonucleoprotein complex"/>
    <property type="evidence" value="ECO:0007669"/>
    <property type="project" value="UniProtKB-KW"/>
</dbReference>
<sequence>MLQCFFRTPGRTVVLFGQQVRGLKRAPRSLNVILKKDVAKLGLAGTEVCVNQGFARNNLYPKQEAVPSTAANREAYIQESQAVAAAGANKPSPKESKQMQLAVVLKKLLRTPLVVRQKVEEEGSQSLAEPVTGPMICDAVARQMQVQLAEELLDLPGPIVEHGEYNINLRIKLGEGARARLLVNVLPVA</sequence>
<dbReference type="InterPro" id="IPR020594">
    <property type="entry name" value="Ribosomal_bL9_bac/chp"/>
</dbReference>
<dbReference type="NCBIfam" id="TIGR00158">
    <property type="entry name" value="L9"/>
    <property type="match status" value="1"/>
</dbReference>
<accession>A0AAW1QLU4</accession>
<dbReference type="SUPFAM" id="SSF55658">
    <property type="entry name" value="L9 N-domain-like"/>
    <property type="match status" value="1"/>
</dbReference>
<dbReference type="AlphaFoldDB" id="A0AAW1QLU4"/>
<keyword evidence="2" id="KW-0689">Ribosomal protein</keyword>
<name>A0AAW1QLU4_9CHLO</name>
<dbReference type="Gene3D" id="3.10.430.100">
    <property type="entry name" value="Ribosomal protein L9, C-terminal domain"/>
    <property type="match status" value="1"/>
</dbReference>
<feature type="domain" description="Ribosomal protein L9" evidence="6">
    <location>
        <begin position="31"/>
        <end position="75"/>
    </location>
</feature>
<dbReference type="PANTHER" id="PTHR21368">
    <property type="entry name" value="50S RIBOSOMAL PROTEIN L9"/>
    <property type="match status" value="1"/>
</dbReference>
<dbReference type="InterPro" id="IPR036791">
    <property type="entry name" value="Ribosomal_bL9_C_sf"/>
</dbReference>
<dbReference type="InterPro" id="IPR009027">
    <property type="entry name" value="Ribosomal_bL9/RNase_H1_N"/>
</dbReference>
<comment type="caution">
    <text evidence="7">The sequence shown here is derived from an EMBL/GenBank/DDBJ whole genome shotgun (WGS) entry which is preliminary data.</text>
</comment>
<keyword evidence="8" id="KW-1185">Reference proteome</keyword>
<evidence type="ECO:0000313" key="8">
    <source>
        <dbReference type="Proteomes" id="UP001438707"/>
    </source>
</evidence>
<evidence type="ECO:0000256" key="5">
    <source>
        <dbReference type="ARBA" id="ARBA00035193"/>
    </source>
</evidence>
<dbReference type="InterPro" id="IPR020070">
    <property type="entry name" value="Ribosomal_bL9_N"/>
</dbReference>
<dbReference type="Pfam" id="PF01281">
    <property type="entry name" value="Ribosomal_L9_N"/>
    <property type="match status" value="1"/>
</dbReference>
<evidence type="ECO:0000259" key="6">
    <source>
        <dbReference type="Pfam" id="PF01281"/>
    </source>
</evidence>
<evidence type="ECO:0000256" key="3">
    <source>
        <dbReference type="ARBA" id="ARBA00023274"/>
    </source>
</evidence>
<evidence type="ECO:0000256" key="2">
    <source>
        <dbReference type="ARBA" id="ARBA00022980"/>
    </source>
</evidence>
<proteinExistence type="inferred from homology"/>
<keyword evidence="3" id="KW-0687">Ribonucleoprotein</keyword>
<protein>
    <recommendedName>
        <fullName evidence="5">Large ribosomal subunit protein bL9c</fullName>
    </recommendedName>
    <alternativeName>
        <fullName evidence="4">CL9</fullName>
    </alternativeName>
</protein>
<dbReference type="GO" id="GO:0003735">
    <property type="term" value="F:structural constituent of ribosome"/>
    <property type="evidence" value="ECO:0007669"/>
    <property type="project" value="InterPro"/>
</dbReference>
<comment type="similarity">
    <text evidence="1">Belongs to the bacterial ribosomal protein bL9 family.</text>
</comment>
<gene>
    <name evidence="7" type="ORF">WJX74_004495</name>
</gene>
<evidence type="ECO:0000256" key="4">
    <source>
        <dbReference type="ARBA" id="ARBA00031047"/>
    </source>
</evidence>
<dbReference type="Proteomes" id="UP001438707">
    <property type="component" value="Unassembled WGS sequence"/>
</dbReference>
<dbReference type="EMBL" id="JALJOS010000032">
    <property type="protein sequence ID" value="KAK9822419.1"/>
    <property type="molecule type" value="Genomic_DNA"/>
</dbReference>
<dbReference type="InterPro" id="IPR036935">
    <property type="entry name" value="Ribosomal_bL9_N_sf"/>
</dbReference>
<organism evidence="7 8">
    <name type="scientific">Apatococcus lobatus</name>
    <dbReference type="NCBI Taxonomy" id="904363"/>
    <lineage>
        <taxon>Eukaryota</taxon>
        <taxon>Viridiplantae</taxon>
        <taxon>Chlorophyta</taxon>
        <taxon>core chlorophytes</taxon>
        <taxon>Trebouxiophyceae</taxon>
        <taxon>Chlorellales</taxon>
        <taxon>Chlorellaceae</taxon>
        <taxon>Apatococcus</taxon>
    </lineage>
</organism>
<dbReference type="InterPro" id="IPR000244">
    <property type="entry name" value="Ribosomal_bL9"/>
</dbReference>
<evidence type="ECO:0000313" key="7">
    <source>
        <dbReference type="EMBL" id="KAK9822419.1"/>
    </source>
</evidence>